<keyword evidence="1" id="KW-0472">Membrane</keyword>
<evidence type="ECO:0000256" key="2">
    <source>
        <dbReference type="SAM" id="SignalP"/>
    </source>
</evidence>
<keyword evidence="1" id="KW-0812">Transmembrane</keyword>
<evidence type="ECO:0000313" key="4">
    <source>
        <dbReference type="Proteomes" id="UP000268350"/>
    </source>
</evidence>
<evidence type="ECO:0000256" key="1">
    <source>
        <dbReference type="SAM" id="Phobius"/>
    </source>
</evidence>
<name>A0A3B0KPW8_DROGU</name>
<dbReference type="OrthoDB" id="6611212at2759"/>
<dbReference type="AlphaFoldDB" id="A0A3B0KPW8"/>
<feature type="transmembrane region" description="Helical" evidence="1">
    <location>
        <begin position="79"/>
        <end position="96"/>
    </location>
</feature>
<reference evidence="4" key="1">
    <citation type="submission" date="2018-01" db="EMBL/GenBank/DDBJ databases">
        <authorList>
            <person name="Alioto T."/>
            <person name="Alioto T."/>
        </authorList>
    </citation>
    <scope>NUCLEOTIDE SEQUENCE [LARGE SCALE GENOMIC DNA]</scope>
</reference>
<sequence>MAANQKIVFALVCLCLGFNVVLGQQQPANSSDNATDVAESRTFGHHFLRRISFALVPGAFVVGVITTLLAALTVVSMKGLGVGVILLVLAIGQMLSRALPVQAAAYAAAPVAAPVPVVYSHSHTQQPVWLEKEW</sequence>
<dbReference type="OMA" id="CSVNRIT"/>
<dbReference type="EMBL" id="OUUW01000013">
    <property type="protein sequence ID" value="SPP87886.1"/>
    <property type="molecule type" value="Genomic_DNA"/>
</dbReference>
<organism evidence="3 4">
    <name type="scientific">Drosophila guanche</name>
    <name type="common">Fruit fly</name>
    <dbReference type="NCBI Taxonomy" id="7266"/>
    <lineage>
        <taxon>Eukaryota</taxon>
        <taxon>Metazoa</taxon>
        <taxon>Ecdysozoa</taxon>
        <taxon>Arthropoda</taxon>
        <taxon>Hexapoda</taxon>
        <taxon>Insecta</taxon>
        <taxon>Pterygota</taxon>
        <taxon>Neoptera</taxon>
        <taxon>Endopterygota</taxon>
        <taxon>Diptera</taxon>
        <taxon>Brachycera</taxon>
        <taxon>Muscomorpha</taxon>
        <taxon>Ephydroidea</taxon>
        <taxon>Drosophilidae</taxon>
        <taxon>Drosophila</taxon>
        <taxon>Sophophora</taxon>
    </lineage>
</organism>
<feature type="signal peptide" evidence="2">
    <location>
        <begin position="1"/>
        <end position="23"/>
    </location>
</feature>
<keyword evidence="1" id="KW-1133">Transmembrane helix</keyword>
<accession>A0A3B0KPW8</accession>
<keyword evidence="2" id="KW-0732">Signal</keyword>
<evidence type="ECO:0008006" key="5">
    <source>
        <dbReference type="Google" id="ProtNLM"/>
    </source>
</evidence>
<gene>
    <name evidence="3" type="ORF">DGUA_6G015677</name>
</gene>
<proteinExistence type="predicted"/>
<keyword evidence="4" id="KW-1185">Reference proteome</keyword>
<feature type="chain" id="PRO_5017373485" description="Protein apnoia" evidence="2">
    <location>
        <begin position="24"/>
        <end position="134"/>
    </location>
</feature>
<evidence type="ECO:0000313" key="3">
    <source>
        <dbReference type="EMBL" id="SPP87886.1"/>
    </source>
</evidence>
<protein>
    <recommendedName>
        <fullName evidence="5">Protein apnoia</fullName>
    </recommendedName>
</protein>
<dbReference type="STRING" id="7266.A0A3B0KPW8"/>
<dbReference type="Proteomes" id="UP000268350">
    <property type="component" value="Unassembled WGS sequence"/>
</dbReference>
<feature type="transmembrane region" description="Helical" evidence="1">
    <location>
        <begin position="47"/>
        <end position="72"/>
    </location>
</feature>